<sequence length="282" mass="30477">MTLRSVARFDFQGAVRSWLIWILSVLFVLVCGAAAWTLPNRLSGNPTLLAADTAAFGNDMITPTVMLASLIAVVVAHKAIAGERDSGRLKLLLTSPHTRRDVVFGKFVSRSLIVLAPLFLGLCTAAIVAIVRHDQFSATSYVLFSSLTVLFALSFVSLSLAVSSLAASDREATVGAFGLYFALAAGWDLVTGLVKVARDLLVGSEPVGQPNPDWFVLLDMLGPAGAYERLVLELVWRPDTGLFALHADKPWYWSAWLALAIILFWVVVPVIAGYLGFRATDL</sequence>
<reference evidence="2 3" key="1">
    <citation type="submission" date="2017-09" db="EMBL/GenBank/DDBJ databases">
        <authorList>
            <person name="Ehlers B."/>
            <person name="Leendertz F.H."/>
        </authorList>
    </citation>
    <scope>NUCLEOTIDE SEQUENCE [LARGE SCALE GENOMIC DNA]</scope>
    <source>
        <strain evidence="2 3">DSM 27208</strain>
    </source>
</reference>
<dbReference type="PANTHER" id="PTHR43471:SF1">
    <property type="entry name" value="ABC TRANSPORTER PERMEASE PROTEIN NOSY-RELATED"/>
    <property type="match status" value="1"/>
</dbReference>
<gene>
    <name evidence="2" type="ORF">SAMN06269185_2384</name>
</gene>
<feature type="transmembrane region" description="Helical" evidence="1">
    <location>
        <begin position="174"/>
        <end position="194"/>
    </location>
</feature>
<dbReference type="PANTHER" id="PTHR43471">
    <property type="entry name" value="ABC TRANSPORTER PERMEASE"/>
    <property type="match status" value="1"/>
</dbReference>
<organism evidence="2 3">
    <name type="scientific">Natronoarchaeum philippinense</name>
    <dbReference type="NCBI Taxonomy" id="558529"/>
    <lineage>
        <taxon>Archaea</taxon>
        <taxon>Methanobacteriati</taxon>
        <taxon>Methanobacteriota</taxon>
        <taxon>Stenosarchaea group</taxon>
        <taxon>Halobacteria</taxon>
        <taxon>Halobacteriales</taxon>
        <taxon>Natronoarchaeaceae</taxon>
    </lineage>
</organism>
<feature type="transmembrane region" description="Helical" evidence="1">
    <location>
        <begin position="107"/>
        <end position="130"/>
    </location>
</feature>
<keyword evidence="1" id="KW-0812">Transmembrane</keyword>
<protein>
    <submittedName>
        <fullName evidence="2">ABC-2 type transport system permease protein</fullName>
    </submittedName>
</protein>
<dbReference type="EMBL" id="OBEJ01000003">
    <property type="protein sequence ID" value="SNZ15116.1"/>
    <property type="molecule type" value="Genomic_DNA"/>
</dbReference>
<feature type="transmembrane region" description="Helical" evidence="1">
    <location>
        <begin position="251"/>
        <end position="277"/>
    </location>
</feature>
<dbReference type="GO" id="GO:0005886">
    <property type="term" value="C:plasma membrane"/>
    <property type="evidence" value="ECO:0007669"/>
    <property type="project" value="UniProtKB-SubCell"/>
</dbReference>
<evidence type="ECO:0000313" key="2">
    <source>
        <dbReference type="EMBL" id="SNZ15116.1"/>
    </source>
</evidence>
<feature type="transmembrane region" description="Helical" evidence="1">
    <location>
        <begin position="60"/>
        <end position="80"/>
    </location>
</feature>
<dbReference type="AlphaFoldDB" id="A0A285P4M9"/>
<feature type="transmembrane region" description="Helical" evidence="1">
    <location>
        <begin position="142"/>
        <end position="162"/>
    </location>
</feature>
<name>A0A285P4M9_NATPI</name>
<dbReference type="RefSeq" id="WP_097009304.1">
    <property type="nucleotide sequence ID" value="NZ_OBEJ01000003.1"/>
</dbReference>
<keyword evidence="1" id="KW-1133">Transmembrane helix</keyword>
<accession>A0A285P4M9</accession>
<dbReference type="OrthoDB" id="86287at2157"/>
<dbReference type="Proteomes" id="UP000219453">
    <property type="component" value="Unassembled WGS sequence"/>
</dbReference>
<dbReference type="Pfam" id="PF12679">
    <property type="entry name" value="ABC2_membrane_2"/>
    <property type="match status" value="1"/>
</dbReference>
<feature type="transmembrane region" description="Helical" evidence="1">
    <location>
        <begin position="18"/>
        <end position="38"/>
    </location>
</feature>
<evidence type="ECO:0000313" key="3">
    <source>
        <dbReference type="Proteomes" id="UP000219453"/>
    </source>
</evidence>
<proteinExistence type="predicted"/>
<dbReference type="GO" id="GO:0140359">
    <property type="term" value="F:ABC-type transporter activity"/>
    <property type="evidence" value="ECO:0007669"/>
    <property type="project" value="InterPro"/>
</dbReference>
<keyword evidence="1" id="KW-0472">Membrane</keyword>
<evidence type="ECO:0000256" key="1">
    <source>
        <dbReference type="SAM" id="Phobius"/>
    </source>
</evidence>
<keyword evidence="3" id="KW-1185">Reference proteome</keyword>